<dbReference type="EMBL" id="BJHV01000001">
    <property type="protein sequence ID" value="GDY45505.1"/>
    <property type="molecule type" value="Genomic_DNA"/>
</dbReference>
<proteinExistence type="predicted"/>
<reference evidence="1 2" key="1">
    <citation type="journal article" date="2020" name="Int. J. Syst. Evol. Microbiol.">
        <title>Reclassification of Streptomyces castelarensis and Streptomyces sporoclivatus as later heterotypic synonyms of Streptomyces antimycoticus.</title>
        <authorList>
            <person name="Komaki H."/>
            <person name="Tamura T."/>
        </authorList>
    </citation>
    <scope>NUCLEOTIDE SEQUENCE [LARGE SCALE GENOMIC DNA]</scope>
    <source>
        <strain evidence="1 2">NBRC 12839</strain>
    </source>
</reference>
<sequence>MFADSLEQRFVHAVECAETFVKEMEFVGDLQPYVPEPLRHRTPLLPAPEDGAPAGVGGVAVPRAEGMRTAEQDLEGLVLAKLRELVDGADEHGGRPAVDVVVHSPNRENTRQFAVTVSADVTHGVAWVVPLDGETLTANGAIV</sequence>
<comment type="caution">
    <text evidence="1">The sequence shown here is derived from an EMBL/GenBank/DDBJ whole genome shotgun (WGS) entry which is preliminary data.</text>
</comment>
<dbReference type="AlphaFoldDB" id="A0A4D4K950"/>
<protein>
    <submittedName>
        <fullName evidence="1">Uncharacterized protein</fullName>
    </submittedName>
</protein>
<name>A0A4D4K950_9ACTN</name>
<accession>A0A4D4K950</accession>
<organism evidence="1 2">
    <name type="scientific">Streptomyces antimycoticus</name>
    <dbReference type="NCBI Taxonomy" id="68175"/>
    <lineage>
        <taxon>Bacteria</taxon>
        <taxon>Bacillati</taxon>
        <taxon>Actinomycetota</taxon>
        <taxon>Actinomycetes</taxon>
        <taxon>Kitasatosporales</taxon>
        <taxon>Streptomycetaceae</taxon>
        <taxon>Streptomyces</taxon>
        <taxon>Streptomyces violaceusniger group</taxon>
    </lineage>
</organism>
<evidence type="ECO:0000313" key="1">
    <source>
        <dbReference type="EMBL" id="GDY45505.1"/>
    </source>
</evidence>
<evidence type="ECO:0000313" key="2">
    <source>
        <dbReference type="Proteomes" id="UP000299290"/>
    </source>
</evidence>
<gene>
    <name evidence="1" type="ORF">SANT12839_063870</name>
</gene>
<keyword evidence="2" id="KW-1185">Reference proteome</keyword>
<dbReference type="Proteomes" id="UP000299290">
    <property type="component" value="Unassembled WGS sequence"/>
</dbReference>